<dbReference type="Pfam" id="PF20155">
    <property type="entry name" value="TMP_3"/>
    <property type="match status" value="1"/>
</dbReference>
<gene>
    <name evidence="3" type="ORF">F5984_15165</name>
</gene>
<feature type="domain" description="Tape measure protein N-terminal" evidence="2">
    <location>
        <begin position="69"/>
        <end position="254"/>
    </location>
</feature>
<dbReference type="EMBL" id="WELI01000005">
    <property type="protein sequence ID" value="KAB7730480.1"/>
    <property type="molecule type" value="Genomic_DNA"/>
</dbReference>
<evidence type="ECO:0000313" key="4">
    <source>
        <dbReference type="Proteomes" id="UP000488299"/>
    </source>
</evidence>
<keyword evidence="4" id="KW-1185">Reference proteome</keyword>
<reference evidence="3 4" key="1">
    <citation type="submission" date="2019-10" db="EMBL/GenBank/DDBJ databases">
        <title>Rudanella paleaurantiibacter sp. nov., isolated from sludge.</title>
        <authorList>
            <person name="Xu S.Q."/>
        </authorList>
    </citation>
    <scope>NUCLEOTIDE SEQUENCE [LARGE SCALE GENOMIC DNA]</scope>
    <source>
        <strain evidence="3 4">HX-22-17</strain>
    </source>
</reference>
<proteinExistence type="predicted"/>
<name>A0A7J5U1K8_9BACT</name>
<dbReference type="RefSeq" id="WP_152125065.1">
    <property type="nucleotide sequence ID" value="NZ_WELI01000005.1"/>
</dbReference>
<evidence type="ECO:0000256" key="1">
    <source>
        <dbReference type="SAM" id="Coils"/>
    </source>
</evidence>
<accession>A0A7J5U1K8</accession>
<comment type="caution">
    <text evidence="3">The sequence shown here is derived from an EMBL/GenBank/DDBJ whole genome shotgun (WGS) entry which is preliminary data.</text>
</comment>
<evidence type="ECO:0000259" key="2">
    <source>
        <dbReference type="Pfam" id="PF20155"/>
    </source>
</evidence>
<evidence type="ECO:0000313" key="3">
    <source>
        <dbReference type="EMBL" id="KAB7730480.1"/>
    </source>
</evidence>
<protein>
    <recommendedName>
        <fullName evidence="2">Tape measure protein N-terminal domain-containing protein</fullName>
    </recommendedName>
</protein>
<feature type="coiled-coil region" evidence="1">
    <location>
        <begin position="894"/>
        <end position="928"/>
    </location>
</feature>
<sequence length="1411" mass="152249">MNSSGPLSFDAIINDTQFGAQIKRMEQQLMGLSGLAVKETAKMDSAFARLSQLAAGYFTFDALRQLPAELVRVRGEFQQIEIAFATMLGNKAKADKLVADLVQTAATTPFGLKDIAGGAKQLLAYGSNVNNVISEIRMLGDVASGVSAPINDLIYLYGTLRTQGRAYTVDIRQFAGRGIPIYAELAKVLGVSVDKVNGLVEAGKVGFPQVEQAFKNMTSGAGMFAGLMDAQSKSLLGLVERFKDAWAQMLNDIGKQSEGALGGAIIAGTELVENYEKVLDILQVLVITYGAYTAAVIAASVAKSSWTLAELAHFRALVLVEGAQKLLNRTMLANPYVAAATVLAGLIAAVVLYNRETTGAAKAQEAITAAQKQATEAASAEIAKIEVLRTQINNEGLSRETRNKKLKELIAISPEHLKALTLENAKTGEGTALINGYIESLKKKLELQQIEKELTDSITRQQQAKAGTSDLAAGDRMQSAMQAGGGMGGVLAAEQYRKDLQKSSETLRKQQISNEEAVQAKLKERINVLTGVGKAAGAAEGTAAKGAAKTVQWYDDQIDSLKKQQKESSATRAEFDRYQKQIDAYEKAKRRLTGEQTAAEKKAAKEADKVGPFGSISYWDSIAQKAQEIIDKTPSTNTAVLEKQTKIKLDAERRAEAIRQSQVRKSFEEELEEKRKNYTLYSQWVAAVDKQTADAQFSALLAGGQTYLDYLNAQIAKLEVRRDEGTINPDEAKNLALLSVERDGVTGKQAPIDAFRDSLQKARTDAKSLTDFLEVLRQKQSELAGNNTDFGIAARREVAEAMQQANAERKAELDRFLQTVVGSEEQRLAITKRYADLRAELEKQSGAEKGEAYQRTLNRINEAEKKEQQELGMSVAESTKAFRDLNSVIDAEGRKALQIRQQRLKAALDVLEELVGKESEAYKRLSREIKETGVQLDNDTLNTYARVAGLIGDMADALDEVNGGIGQGARLLSGMASQANNVLSTFKKGADETDLIMAGVQGLITLVDVLASSARERRRAEEDHYRAINAQQQQYNIALNEQLGLQTQLSESVFVRNFDGRLRDGIDKLNDANKGFEKAMEDLAGGKAKVGQNNAIDWNKVGKAAGAGAAVGGAIGTAVLPVIGTAIGAGLGAVYGGIAGALFGKKKKDEFTSLLTAYPQLIQKTQDGVEELNVELAKTLIANGLVDDSTKALLESTIAWSEQIKEAKEQIKSVISELAGGLGNELRDNLVGAFRDGEDAAIAFGDSVEKILEDLLSQMIFSRTLGPALKELENDLMASVDGGDNNWVDDFGRFFGRSKELSDLYTQGLKDAQDAAKAYGMDLFGPTDGKAGGDKSLSGAIKGVSEETASVLAGQINAIRIQQAETGGIIRQQLISLTQIEVNTRRISSIDEGIKTLVDIVKTDPLRAKGL</sequence>
<feature type="coiled-coil region" evidence="1">
    <location>
        <begin position="561"/>
        <end position="602"/>
    </location>
</feature>
<dbReference type="InterPro" id="IPR013491">
    <property type="entry name" value="Tape_meas_N"/>
</dbReference>
<keyword evidence="1" id="KW-0175">Coiled coil</keyword>
<organism evidence="3 4">
    <name type="scientific">Rudanella paleaurantiibacter</name>
    <dbReference type="NCBI Taxonomy" id="2614655"/>
    <lineage>
        <taxon>Bacteria</taxon>
        <taxon>Pseudomonadati</taxon>
        <taxon>Bacteroidota</taxon>
        <taxon>Cytophagia</taxon>
        <taxon>Cytophagales</taxon>
        <taxon>Cytophagaceae</taxon>
        <taxon>Rudanella</taxon>
    </lineage>
</organism>
<dbReference type="Proteomes" id="UP000488299">
    <property type="component" value="Unassembled WGS sequence"/>
</dbReference>